<evidence type="ECO:0000256" key="2">
    <source>
        <dbReference type="ARBA" id="ARBA00022490"/>
    </source>
</evidence>
<dbReference type="InterPro" id="IPR001789">
    <property type="entry name" value="Sig_transdc_resp-reg_receiver"/>
</dbReference>
<keyword evidence="3 11" id="KW-0597">Phosphoprotein</keyword>
<dbReference type="GO" id="GO:0000160">
    <property type="term" value="P:phosphorelay signal transduction system"/>
    <property type="evidence" value="ECO:0007669"/>
    <property type="project" value="UniProtKB-KW"/>
</dbReference>
<dbReference type="SUPFAM" id="SSF52540">
    <property type="entry name" value="P-loop containing nucleoside triphosphate hydrolases"/>
    <property type="match status" value="1"/>
</dbReference>
<sequence>MTDPSRRPTVLVVDDETGILQTLEILLRAEGFDVHTAHGGKAALERIPQLTPDIIISDVRMPGVGGVEVLNAAREHDAEVPVILMTAQATLQTAMQAVNAGAFYYIQKPFRNDELLAILRRAAEHRALRLENKSLKREMKRRERKNAPAPVGAHPAWIEALSLAEAVAHTESTVLITGESGTGKEVVARYIHELSMRAEATFASINCGALPEGLLESELFGHVKGSFTGAVKDKEGLFTAAAGGTFFLDEIGETTPATQVKLLRVLQHREVIPVGATEAVPIDTRIIAATNRDLEEEIRRGAFRRDLFYRLNVIAIHLPPLRERREDIPLLAEAFLRRGAALRGGETKQLSQEAGDALREYNWPGNVRELENALERALILTHGPTIQLSALPERITERRSEPLIADRIAANPTLELIERAYIQWVLQSEGGNKTRAAEVLGIDPSTLHRKLSRYGGEA</sequence>
<feature type="modified residue" description="4-aspartylphosphate" evidence="11">
    <location>
        <position position="58"/>
    </location>
</feature>
<dbReference type="FunFam" id="3.40.50.300:FF:000006">
    <property type="entry name" value="DNA-binding transcriptional regulator NtrC"/>
    <property type="match status" value="1"/>
</dbReference>
<dbReference type="GO" id="GO:0005524">
    <property type="term" value="F:ATP binding"/>
    <property type="evidence" value="ECO:0007669"/>
    <property type="project" value="UniProtKB-KW"/>
</dbReference>
<dbReference type="EMBL" id="CP130612">
    <property type="protein sequence ID" value="WKW13048.1"/>
    <property type="molecule type" value="Genomic_DNA"/>
</dbReference>
<dbReference type="FunFam" id="3.40.50.2300:FF:000018">
    <property type="entry name" value="DNA-binding transcriptional regulator NtrC"/>
    <property type="match status" value="1"/>
</dbReference>
<dbReference type="PANTHER" id="PTHR32071">
    <property type="entry name" value="TRANSCRIPTIONAL REGULATORY PROTEIN"/>
    <property type="match status" value="1"/>
</dbReference>
<evidence type="ECO:0000313" key="14">
    <source>
        <dbReference type="EMBL" id="WKW13048.1"/>
    </source>
</evidence>
<gene>
    <name evidence="14" type="ORF">Strain138_002362</name>
    <name evidence="15" type="ORF">Strain318_002361</name>
</gene>
<dbReference type="InterPro" id="IPR025662">
    <property type="entry name" value="Sigma_54_int_dom_ATP-bd_1"/>
</dbReference>
<feature type="domain" description="Sigma-54 factor interaction" evidence="12">
    <location>
        <begin position="150"/>
        <end position="379"/>
    </location>
</feature>
<evidence type="ECO:0000256" key="7">
    <source>
        <dbReference type="ARBA" id="ARBA00023015"/>
    </source>
</evidence>
<dbReference type="Pfam" id="PF25601">
    <property type="entry name" value="AAA_lid_14"/>
    <property type="match status" value="1"/>
</dbReference>
<dbReference type="Pfam" id="PF00072">
    <property type="entry name" value="Response_reg"/>
    <property type="match status" value="1"/>
</dbReference>
<dbReference type="SUPFAM" id="SSF46689">
    <property type="entry name" value="Homeodomain-like"/>
    <property type="match status" value="1"/>
</dbReference>
<keyword evidence="7" id="KW-0805">Transcription regulation</keyword>
<dbReference type="InterPro" id="IPR027417">
    <property type="entry name" value="P-loop_NTPase"/>
</dbReference>
<evidence type="ECO:0000256" key="11">
    <source>
        <dbReference type="PROSITE-ProRule" id="PRU00169"/>
    </source>
</evidence>
<dbReference type="PANTHER" id="PTHR32071:SF122">
    <property type="entry name" value="SIGMA FACTOR"/>
    <property type="match status" value="1"/>
</dbReference>
<dbReference type="GO" id="GO:0043565">
    <property type="term" value="F:sequence-specific DNA binding"/>
    <property type="evidence" value="ECO:0007669"/>
    <property type="project" value="InterPro"/>
</dbReference>
<dbReference type="Gene3D" id="1.10.8.60">
    <property type="match status" value="1"/>
</dbReference>
<dbReference type="PROSITE" id="PS00676">
    <property type="entry name" value="SIGMA54_INTERACT_2"/>
    <property type="match status" value="1"/>
</dbReference>
<dbReference type="InterPro" id="IPR011006">
    <property type="entry name" value="CheY-like_superfamily"/>
</dbReference>
<evidence type="ECO:0000313" key="15">
    <source>
        <dbReference type="EMBL" id="WKW15954.1"/>
    </source>
</evidence>
<dbReference type="PROSITE" id="PS00675">
    <property type="entry name" value="SIGMA54_INTERACT_1"/>
    <property type="match status" value="1"/>
</dbReference>
<evidence type="ECO:0000256" key="4">
    <source>
        <dbReference type="ARBA" id="ARBA00022741"/>
    </source>
</evidence>
<dbReference type="GO" id="GO:0006355">
    <property type="term" value="P:regulation of DNA-templated transcription"/>
    <property type="evidence" value="ECO:0007669"/>
    <property type="project" value="InterPro"/>
</dbReference>
<comment type="subcellular location">
    <subcellularLocation>
        <location evidence="1">Cytoplasm</location>
    </subcellularLocation>
</comment>
<dbReference type="PROSITE" id="PS00688">
    <property type="entry name" value="SIGMA54_INTERACT_3"/>
    <property type="match status" value="1"/>
</dbReference>
<keyword evidence="8" id="KW-0238">DNA-binding</keyword>
<dbReference type="SMART" id="SM00382">
    <property type="entry name" value="AAA"/>
    <property type="match status" value="1"/>
</dbReference>
<evidence type="ECO:0000259" key="12">
    <source>
        <dbReference type="PROSITE" id="PS50045"/>
    </source>
</evidence>
<dbReference type="Proteomes" id="UP001229955">
    <property type="component" value="Chromosome"/>
</dbReference>
<dbReference type="KEGG" id="pspc:Strain318_002361"/>
<dbReference type="InterPro" id="IPR002078">
    <property type="entry name" value="Sigma_54_int"/>
</dbReference>
<keyword evidence="10" id="KW-0804">Transcription</keyword>
<dbReference type="PROSITE" id="PS50110">
    <property type="entry name" value="RESPONSE_REGULATORY"/>
    <property type="match status" value="1"/>
</dbReference>
<dbReference type="InterPro" id="IPR025943">
    <property type="entry name" value="Sigma_54_int_dom_ATP-bd_2"/>
</dbReference>
<organism evidence="15 16">
    <name type="scientific">Pseudogemmatithrix spongiicola</name>
    <dbReference type="NCBI Taxonomy" id="3062599"/>
    <lineage>
        <taxon>Bacteria</taxon>
        <taxon>Pseudomonadati</taxon>
        <taxon>Gemmatimonadota</taxon>
        <taxon>Gemmatimonadia</taxon>
        <taxon>Gemmatimonadales</taxon>
        <taxon>Gemmatimonadaceae</taxon>
        <taxon>Pseudogemmatithrix</taxon>
    </lineage>
</organism>
<dbReference type="RefSeq" id="WP_367885910.1">
    <property type="nucleotide sequence ID" value="NZ_CP130612.1"/>
</dbReference>
<dbReference type="InterPro" id="IPR009057">
    <property type="entry name" value="Homeodomain-like_sf"/>
</dbReference>
<dbReference type="AlphaFoldDB" id="A0AA49K1G5"/>
<dbReference type="CDD" id="cd00009">
    <property type="entry name" value="AAA"/>
    <property type="match status" value="1"/>
</dbReference>
<reference evidence="15" key="1">
    <citation type="submission" date="2023-07" db="EMBL/GenBank/DDBJ databases">
        <authorList>
            <person name="Haufschild T."/>
            <person name="Kallscheuer N."/>
            <person name="Hammer J."/>
            <person name="Kohn T."/>
            <person name="Kabuu M."/>
            <person name="Jogler M."/>
            <person name="Wohfarth N."/>
            <person name="Heuer A."/>
            <person name="Rohde M."/>
            <person name="van Teeseling M.C.F."/>
            <person name="Jogler C."/>
        </authorList>
    </citation>
    <scope>NUCLEOTIDE SEQUENCE</scope>
    <source>
        <strain evidence="14">Strain 138</strain>
        <strain evidence="15">Strain 318</strain>
    </source>
</reference>
<keyword evidence="16" id="KW-1185">Reference proteome</keyword>
<dbReference type="Gene3D" id="3.40.50.2300">
    <property type="match status" value="1"/>
</dbReference>
<name>A0AA49K1G5_9BACT</name>
<evidence type="ECO:0000256" key="9">
    <source>
        <dbReference type="ARBA" id="ARBA00023159"/>
    </source>
</evidence>
<dbReference type="FunFam" id="1.10.8.60:FF:000014">
    <property type="entry name" value="DNA-binding transcriptional regulator NtrC"/>
    <property type="match status" value="1"/>
</dbReference>
<evidence type="ECO:0000313" key="16">
    <source>
        <dbReference type="Proteomes" id="UP001229955"/>
    </source>
</evidence>
<evidence type="ECO:0000256" key="8">
    <source>
        <dbReference type="ARBA" id="ARBA00023125"/>
    </source>
</evidence>
<dbReference type="Gene3D" id="1.10.10.60">
    <property type="entry name" value="Homeodomain-like"/>
    <property type="match status" value="1"/>
</dbReference>
<feature type="domain" description="Response regulatory" evidence="13">
    <location>
        <begin position="9"/>
        <end position="123"/>
    </location>
</feature>
<dbReference type="Gene3D" id="3.40.50.300">
    <property type="entry name" value="P-loop containing nucleotide triphosphate hydrolases"/>
    <property type="match status" value="1"/>
</dbReference>
<keyword evidence="2" id="KW-0963">Cytoplasm</keyword>
<proteinExistence type="predicted"/>
<evidence type="ECO:0000256" key="5">
    <source>
        <dbReference type="ARBA" id="ARBA00022840"/>
    </source>
</evidence>
<dbReference type="Pfam" id="PF00158">
    <property type="entry name" value="Sigma54_activat"/>
    <property type="match status" value="1"/>
</dbReference>
<dbReference type="InterPro" id="IPR002197">
    <property type="entry name" value="HTH_Fis"/>
</dbReference>
<dbReference type="SUPFAM" id="SSF52172">
    <property type="entry name" value="CheY-like"/>
    <property type="match status" value="1"/>
</dbReference>
<evidence type="ECO:0000256" key="1">
    <source>
        <dbReference type="ARBA" id="ARBA00004496"/>
    </source>
</evidence>
<dbReference type="InterPro" id="IPR003593">
    <property type="entry name" value="AAA+_ATPase"/>
</dbReference>
<keyword evidence="9" id="KW-0010">Activator</keyword>
<keyword evidence="6" id="KW-0902">Two-component regulatory system</keyword>
<keyword evidence="5" id="KW-0067">ATP-binding</keyword>
<dbReference type="PROSITE" id="PS50045">
    <property type="entry name" value="SIGMA54_INTERACT_4"/>
    <property type="match status" value="1"/>
</dbReference>
<dbReference type="EMBL" id="CP130613">
    <property type="protein sequence ID" value="WKW15954.1"/>
    <property type="molecule type" value="Genomic_DNA"/>
</dbReference>
<dbReference type="SMART" id="SM00448">
    <property type="entry name" value="REC"/>
    <property type="match status" value="1"/>
</dbReference>
<accession>A0AA49K1G5</accession>
<dbReference type="InterPro" id="IPR058031">
    <property type="entry name" value="AAA_lid_NorR"/>
</dbReference>
<accession>A0AA49Q5D8</accession>
<dbReference type="PRINTS" id="PR01590">
    <property type="entry name" value="HTHFIS"/>
</dbReference>
<dbReference type="GO" id="GO:0005737">
    <property type="term" value="C:cytoplasm"/>
    <property type="evidence" value="ECO:0007669"/>
    <property type="project" value="UniProtKB-SubCell"/>
</dbReference>
<dbReference type="InterPro" id="IPR025944">
    <property type="entry name" value="Sigma_54_int_dom_CS"/>
</dbReference>
<evidence type="ECO:0000256" key="10">
    <source>
        <dbReference type="ARBA" id="ARBA00023163"/>
    </source>
</evidence>
<protein>
    <submittedName>
        <fullName evidence="15">Sigma-54 dependent transcriptional regulator</fullName>
    </submittedName>
</protein>
<keyword evidence="4" id="KW-0547">Nucleotide-binding</keyword>
<evidence type="ECO:0000256" key="6">
    <source>
        <dbReference type="ARBA" id="ARBA00023012"/>
    </source>
</evidence>
<dbReference type="Pfam" id="PF02954">
    <property type="entry name" value="HTH_8"/>
    <property type="match status" value="1"/>
</dbReference>
<evidence type="ECO:0000256" key="3">
    <source>
        <dbReference type="ARBA" id="ARBA00022553"/>
    </source>
</evidence>
<evidence type="ECO:0000259" key="13">
    <source>
        <dbReference type="PROSITE" id="PS50110"/>
    </source>
</evidence>